<proteinExistence type="predicted"/>
<organism evidence="1 2">
    <name type="scientific">Pedobacter alpinus</name>
    <dbReference type="NCBI Taxonomy" id="1590643"/>
    <lineage>
        <taxon>Bacteria</taxon>
        <taxon>Pseudomonadati</taxon>
        <taxon>Bacteroidota</taxon>
        <taxon>Sphingobacteriia</taxon>
        <taxon>Sphingobacteriales</taxon>
        <taxon>Sphingobacteriaceae</taxon>
        <taxon>Pedobacter</taxon>
    </lineage>
</organism>
<sequence length="60" mass="7016">MHIEFKGVVKEIAALKSNSTLIHSETRSANELLKQRMEFIEWRLNLEVKASPKNKIDHKK</sequence>
<evidence type="ECO:0000313" key="1">
    <source>
        <dbReference type="EMBL" id="MFD2732440.1"/>
    </source>
</evidence>
<protein>
    <submittedName>
        <fullName evidence="1">Uncharacterized protein</fullName>
    </submittedName>
</protein>
<dbReference type="EMBL" id="JBHULV010000044">
    <property type="protein sequence ID" value="MFD2732440.1"/>
    <property type="molecule type" value="Genomic_DNA"/>
</dbReference>
<keyword evidence="2" id="KW-1185">Reference proteome</keyword>
<gene>
    <name evidence="1" type="ORF">ACFSSE_12085</name>
</gene>
<evidence type="ECO:0000313" key="2">
    <source>
        <dbReference type="Proteomes" id="UP001597546"/>
    </source>
</evidence>
<reference evidence="2" key="1">
    <citation type="journal article" date="2019" name="Int. J. Syst. Evol. Microbiol.">
        <title>The Global Catalogue of Microorganisms (GCM) 10K type strain sequencing project: providing services to taxonomists for standard genome sequencing and annotation.</title>
        <authorList>
            <consortium name="The Broad Institute Genomics Platform"/>
            <consortium name="The Broad Institute Genome Sequencing Center for Infectious Disease"/>
            <person name="Wu L."/>
            <person name="Ma J."/>
        </authorList>
    </citation>
    <scope>NUCLEOTIDE SEQUENCE [LARGE SCALE GENOMIC DNA]</scope>
    <source>
        <strain evidence="2">KCTC 42456</strain>
    </source>
</reference>
<name>A0ABW5TVA1_9SPHI</name>
<accession>A0ABW5TVA1</accession>
<dbReference type="Proteomes" id="UP001597546">
    <property type="component" value="Unassembled WGS sequence"/>
</dbReference>
<comment type="caution">
    <text evidence="1">The sequence shown here is derived from an EMBL/GenBank/DDBJ whole genome shotgun (WGS) entry which is preliminary data.</text>
</comment>